<evidence type="ECO:0000313" key="4">
    <source>
        <dbReference type="Proteomes" id="UP000184206"/>
    </source>
</evidence>
<dbReference type="SUPFAM" id="SSF53756">
    <property type="entry name" value="UDP-Glycosyltransferase/glycogen phosphorylase"/>
    <property type="match status" value="1"/>
</dbReference>
<dbReference type="PANTHER" id="PTHR12526:SF638">
    <property type="entry name" value="SPORE COAT PROTEIN SA"/>
    <property type="match status" value="1"/>
</dbReference>
<dbReference type="EMBL" id="FRCF01000005">
    <property type="protein sequence ID" value="SHM08069.1"/>
    <property type="molecule type" value="Genomic_DNA"/>
</dbReference>
<dbReference type="InterPro" id="IPR028098">
    <property type="entry name" value="Glyco_trans_4-like_N"/>
</dbReference>
<proteinExistence type="predicted"/>
<evidence type="ECO:0000313" key="3">
    <source>
        <dbReference type="EMBL" id="SHM08069.1"/>
    </source>
</evidence>
<feature type="domain" description="Glycosyltransferase subfamily 4-like N-terminal" evidence="2">
    <location>
        <begin position="23"/>
        <end position="159"/>
    </location>
</feature>
<dbReference type="Gene3D" id="3.40.50.2000">
    <property type="entry name" value="Glycogen Phosphorylase B"/>
    <property type="match status" value="2"/>
</dbReference>
<dbReference type="RefSeq" id="WP_084670017.1">
    <property type="nucleotide sequence ID" value="NZ_FRCF01000005.1"/>
</dbReference>
<accession>A0A1M7FWP9</accession>
<dbReference type="CDD" id="cd03808">
    <property type="entry name" value="GT4_CapM-like"/>
    <property type="match status" value="1"/>
</dbReference>
<dbReference type="Proteomes" id="UP000184206">
    <property type="component" value="Unassembled WGS sequence"/>
</dbReference>
<dbReference type="PANTHER" id="PTHR12526">
    <property type="entry name" value="GLYCOSYLTRANSFERASE"/>
    <property type="match status" value="1"/>
</dbReference>
<dbReference type="Pfam" id="PF00534">
    <property type="entry name" value="Glycos_transf_1"/>
    <property type="match status" value="1"/>
</dbReference>
<keyword evidence="3" id="KW-0808">Transferase</keyword>
<feature type="domain" description="Glycosyl transferase family 1" evidence="1">
    <location>
        <begin position="189"/>
        <end position="350"/>
    </location>
</feature>
<evidence type="ECO:0000259" key="1">
    <source>
        <dbReference type="Pfam" id="PF00534"/>
    </source>
</evidence>
<dbReference type="STRING" id="1123231.SAMN02745189_01500"/>
<dbReference type="Pfam" id="PF13477">
    <property type="entry name" value="Glyco_trans_4_2"/>
    <property type="match status" value="1"/>
</dbReference>
<evidence type="ECO:0000259" key="2">
    <source>
        <dbReference type="Pfam" id="PF13477"/>
    </source>
</evidence>
<name>A0A1M7FWP9_9BACL</name>
<protein>
    <submittedName>
        <fullName evidence="3">Glycosyltransferase involved in cell wall bisynthesis</fullName>
    </submittedName>
</protein>
<dbReference type="AlphaFoldDB" id="A0A1M7FWP9"/>
<dbReference type="GO" id="GO:0016757">
    <property type="term" value="F:glycosyltransferase activity"/>
    <property type="evidence" value="ECO:0007669"/>
    <property type="project" value="InterPro"/>
</dbReference>
<dbReference type="OrthoDB" id="9815550at2"/>
<sequence length="380" mass="43255">MRSEKKILMCSVIAEAIYKSRHELIEEFLKLNYTVIMVSPDSTSEIPKELLTHDKIKYYQIDLKRTGLNPINDLKTINQLRKIIKKEKPSTTYAFGGAKAAIYLTLAAHKEKVRKNYCMINGLGSIYRGSGFKNSIIKSVMTVLFKKSLSKSHGVLFQNNDDLRTLTAKDIVDERKTHIVNGSGVNVEKFPHSPPENTHNFLFVGRLLKDKGIYEYVEAAKLIKQEYQYAKFTIVGGYDDNPTSVNEEEIDEWAKAGIIEYMGRQKDVFPFYKEAAVFVLPSYHEGTPRTSLEAMAVGRPIITTDAPGCRETVIDNKNGFLVPIQNVETLKEKMVFFLQNAEKVKDMGDESHRIALEKFDVNKVNKQILGIITKSRMREV</sequence>
<dbReference type="InterPro" id="IPR001296">
    <property type="entry name" value="Glyco_trans_1"/>
</dbReference>
<reference evidence="3 4" key="1">
    <citation type="submission" date="2016-11" db="EMBL/GenBank/DDBJ databases">
        <authorList>
            <person name="Jaros S."/>
            <person name="Januszkiewicz K."/>
            <person name="Wedrychowicz H."/>
        </authorList>
    </citation>
    <scope>NUCLEOTIDE SEQUENCE [LARGE SCALE GENOMIC DNA]</scope>
    <source>
        <strain evidence="3 4">DSM 16010</strain>
    </source>
</reference>
<gene>
    <name evidence="3" type="ORF">SAMN02745189_01500</name>
</gene>
<keyword evidence="4" id="KW-1185">Reference proteome</keyword>
<organism evidence="3 4">
    <name type="scientific">Lacicoccus alkaliphilus DSM 16010</name>
    <dbReference type="NCBI Taxonomy" id="1123231"/>
    <lineage>
        <taxon>Bacteria</taxon>
        <taxon>Bacillati</taxon>
        <taxon>Bacillota</taxon>
        <taxon>Bacilli</taxon>
        <taxon>Bacillales</taxon>
        <taxon>Salinicoccaceae</taxon>
        <taxon>Lacicoccus</taxon>
    </lineage>
</organism>